<accession>A0A0J7KDH9</accession>
<dbReference type="AlphaFoldDB" id="A0A0J7KDH9"/>
<dbReference type="Pfam" id="PF13650">
    <property type="entry name" value="Asp_protease_2"/>
    <property type="match status" value="1"/>
</dbReference>
<dbReference type="OrthoDB" id="5920040at2759"/>
<proteinExistence type="predicted"/>
<dbReference type="PaxDb" id="67767-A0A0J7KDH9"/>
<dbReference type="Proteomes" id="UP000036403">
    <property type="component" value="Unassembled WGS sequence"/>
</dbReference>
<dbReference type="EMBL" id="LBMM01008943">
    <property type="protein sequence ID" value="KMQ88513.1"/>
    <property type="molecule type" value="Genomic_DNA"/>
</dbReference>
<evidence type="ECO:0000256" key="1">
    <source>
        <dbReference type="ARBA" id="ARBA00022801"/>
    </source>
</evidence>
<sequence>MLSTVGTLEGIGRLISDCTDLFVHLVVEMLDPRSRREWETSIAPRAEDYEEGRAVCNVLGRPLHTLLQRLPKEAAEREEEFVEAKQLCLNCFGRHQLADCQSKKTCAACNAKHHSSTHDAYVPSGNSSTAASTSLHVQRRTDDRATVLLATARVDIADKYGTKFRVRALIDSGSEVSLITEALAQRLRLQRTAGSVTILGIGGQRTVSANGRVKVLLSSRATDFAMQLTALVLLRISAYGARVKMAGGEWLHVRGLQLADPDFQAANPVEFLLEADGFFQIIEDGLRKGGPRTPIAQKMTLGWIFSTLVGRFWEQEELPQTPLPLTEDEQRCEDLLVNTHTRTTEGRYVVRLPVTPTLPALADTRRASLRLLRCMERRFTVDQELQRLYKAFMAEYQELHHMSPAEPVTDDRKELCYLPHHGVLKRLSSSSERISSSNSSDKLGPSC</sequence>
<keyword evidence="1" id="KW-0378">Hydrolase</keyword>
<feature type="region of interest" description="Disordered" evidence="2">
    <location>
        <begin position="428"/>
        <end position="447"/>
    </location>
</feature>
<reference evidence="4 5" key="1">
    <citation type="submission" date="2015-04" db="EMBL/GenBank/DDBJ databases">
        <title>Lasius niger genome sequencing.</title>
        <authorList>
            <person name="Konorov E.A."/>
            <person name="Nikitin M.A."/>
            <person name="Kirill M.V."/>
            <person name="Chang P."/>
        </authorList>
    </citation>
    <scope>NUCLEOTIDE SEQUENCE [LARGE SCALE GENOMIC DNA]</scope>
    <source>
        <tissue evidence="4">Whole</tissue>
    </source>
</reference>
<feature type="region of interest" description="Disordered" evidence="2">
    <location>
        <begin position="116"/>
        <end position="136"/>
    </location>
</feature>
<name>A0A0J7KDH9_LASNI</name>
<dbReference type="Gene3D" id="2.40.70.10">
    <property type="entry name" value="Acid Proteases"/>
    <property type="match status" value="1"/>
</dbReference>
<feature type="compositionally biased region" description="Polar residues" evidence="2">
    <location>
        <begin position="124"/>
        <end position="136"/>
    </location>
</feature>
<dbReference type="SUPFAM" id="SSF50630">
    <property type="entry name" value="Acid proteases"/>
    <property type="match status" value="1"/>
</dbReference>
<keyword evidence="5" id="KW-1185">Reference proteome</keyword>
<feature type="compositionally biased region" description="Low complexity" evidence="2">
    <location>
        <begin position="428"/>
        <end position="440"/>
    </location>
</feature>
<dbReference type="InterPro" id="IPR001995">
    <property type="entry name" value="Peptidase_A2_cat"/>
</dbReference>
<dbReference type="PROSITE" id="PS50175">
    <property type="entry name" value="ASP_PROT_RETROV"/>
    <property type="match status" value="1"/>
</dbReference>
<feature type="domain" description="Peptidase A2" evidence="3">
    <location>
        <begin position="166"/>
        <end position="203"/>
    </location>
</feature>
<dbReference type="GO" id="GO:0006508">
    <property type="term" value="P:proteolysis"/>
    <property type="evidence" value="ECO:0007669"/>
    <property type="project" value="InterPro"/>
</dbReference>
<dbReference type="InterPro" id="IPR021109">
    <property type="entry name" value="Peptidase_aspartic_dom_sf"/>
</dbReference>
<evidence type="ECO:0000313" key="4">
    <source>
        <dbReference type="EMBL" id="KMQ88513.1"/>
    </source>
</evidence>
<evidence type="ECO:0000256" key="2">
    <source>
        <dbReference type="SAM" id="MobiDB-lite"/>
    </source>
</evidence>
<dbReference type="STRING" id="67767.A0A0J7KDH9"/>
<evidence type="ECO:0000313" key="5">
    <source>
        <dbReference type="Proteomes" id="UP000036403"/>
    </source>
</evidence>
<gene>
    <name evidence="4" type="ORF">RF55_11988</name>
</gene>
<evidence type="ECO:0000259" key="3">
    <source>
        <dbReference type="PROSITE" id="PS50175"/>
    </source>
</evidence>
<organism evidence="4 5">
    <name type="scientific">Lasius niger</name>
    <name type="common">Black garden ant</name>
    <dbReference type="NCBI Taxonomy" id="67767"/>
    <lineage>
        <taxon>Eukaryota</taxon>
        <taxon>Metazoa</taxon>
        <taxon>Ecdysozoa</taxon>
        <taxon>Arthropoda</taxon>
        <taxon>Hexapoda</taxon>
        <taxon>Insecta</taxon>
        <taxon>Pterygota</taxon>
        <taxon>Neoptera</taxon>
        <taxon>Endopterygota</taxon>
        <taxon>Hymenoptera</taxon>
        <taxon>Apocrita</taxon>
        <taxon>Aculeata</taxon>
        <taxon>Formicoidea</taxon>
        <taxon>Formicidae</taxon>
        <taxon>Formicinae</taxon>
        <taxon>Lasius</taxon>
        <taxon>Lasius</taxon>
    </lineage>
</organism>
<dbReference type="PANTHER" id="PTHR47331:SF5">
    <property type="entry name" value="RIBONUCLEASE H"/>
    <property type="match status" value="1"/>
</dbReference>
<dbReference type="PANTHER" id="PTHR47331">
    <property type="entry name" value="PHD-TYPE DOMAIN-CONTAINING PROTEIN"/>
    <property type="match status" value="1"/>
</dbReference>
<dbReference type="GO" id="GO:0004190">
    <property type="term" value="F:aspartic-type endopeptidase activity"/>
    <property type="evidence" value="ECO:0007669"/>
    <property type="project" value="InterPro"/>
</dbReference>
<comment type="caution">
    <text evidence="4">The sequence shown here is derived from an EMBL/GenBank/DDBJ whole genome shotgun (WGS) entry which is preliminary data.</text>
</comment>
<protein>
    <recommendedName>
        <fullName evidence="3">Peptidase A2 domain-containing protein</fullName>
    </recommendedName>
</protein>
<dbReference type="CDD" id="cd00303">
    <property type="entry name" value="retropepsin_like"/>
    <property type="match status" value="1"/>
</dbReference>